<dbReference type="Gene3D" id="3.90.550.10">
    <property type="entry name" value="Spore Coat Polysaccharide Biosynthesis Protein SpsA, Chain A"/>
    <property type="match status" value="1"/>
</dbReference>
<evidence type="ECO:0000313" key="3">
    <source>
        <dbReference type="EMBL" id="KAE8926931.1"/>
    </source>
</evidence>
<dbReference type="EMBL" id="QXGE01001953">
    <property type="protein sequence ID" value="KAE9286481.1"/>
    <property type="molecule type" value="Genomic_DNA"/>
</dbReference>
<evidence type="ECO:0000313" key="18">
    <source>
        <dbReference type="Proteomes" id="UP000488956"/>
    </source>
</evidence>
<sequence>MKDLQVRLQLWRLQAAKRGREGYGRGLVFTAVSVLLIILGRNALVAPREKFIRVVPPPTSVLHPNTPMQASLNSDITFSSRALAGRFTEYSELFPQHGKDEPGQHYRIENTELLAQEENRQNDSLLLITVFNGADSWGTNRTVADFFPLVESMNFPNEKTSIALLTSSEIAFEEVKGIFADQIHQYAQLSVIFRNDFTPQGLTRDNRHDDNLQANRRRMIARYRNYALLSTLQTWHQHVVWLDADIVSIPPDLVFKMAQSGLDIVHPLCARGNWYVYDLNAWVGHRKVRPALPTGFVPGPLSVRNMQDLNAETEAVVPLDSVGGAMLYVRADVHRQGVIFPSHYVIGSEWGAEGYDGIETEGICYSAHFLGFKCWGMPQEIVDHAE</sequence>
<dbReference type="Proteomes" id="UP000433483">
    <property type="component" value="Unassembled WGS sequence"/>
</dbReference>
<dbReference type="Proteomes" id="UP000476176">
    <property type="component" value="Unassembled WGS sequence"/>
</dbReference>
<evidence type="ECO:0000313" key="11">
    <source>
        <dbReference type="Proteomes" id="UP000429523"/>
    </source>
</evidence>
<dbReference type="EMBL" id="QXFX01002253">
    <property type="protein sequence ID" value="KAE9078975.1"/>
    <property type="molecule type" value="Genomic_DNA"/>
</dbReference>
<keyword evidence="2" id="KW-0472">Membrane</keyword>
<evidence type="ECO:0000313" key="15">
    <source>
        <dbReference type="Proteomes" id="UP000440732"/>
    </source>
</evidence>
<gene>
    <name evidence="9" type="ORF">PF001_g21423</name>
    <name evidence="8" type="ORF">PF002_g16468</name>
    <name evidence="6" type="ORF">PF004_g19991</name>
    <name evidence="7" type="ORF">PF005_g13281</name>
    <name evidence="5" type="ORF">PF006_g14297</name>
    <name evidence="10" type="ORF">PF008_g23070</name>
    <name evidence="3" type="ORF">PF009_g22893</name>
    <name evidence="4" type="ORF">PF010_g22932</name>
</gene>
<evidence type="ECO:0000313" key="9">
    <source>
        <dbReference type="EMBL" id="KAE9286481.1"/>
    </source>
</evidence>
<evidence type="ECO:0000313" key="16">
    <source>
        <dbReference type="Proteomes" id="UP000476176"/>
    </source>
</evidence>
<keyword evidence="2" id="KW-1133">Transmembrane helix</keyword>
<evidence type="ECO:0000313" key="7">
    <source>
        <dbReference type="EMBL" id="KAE9205741.1"/>
    </source>
</evidence>
<comment type="similarity">
    <text evidence="1">Belongs to the ANP1/MMN9/VAN1 family.</text>
</comment>
<evidence type="ECO:0000313" key="8">
    <source>
        <dbReference type="EMBL" id="KAE9218570.1"/>
    </source>
</evidence>
<proteinExistence type="inferred from homology"/>
<evidence type="ECO:0000313" key="14">
    <source>
        <dbReference type="Proteomes" id="UP000440367"/>
    </source>
</evidence>
<dbReference type="Pfam" id="PF03452">
    <property type="entry name" value="Anp1"/>
    <property type="match status" value="2"/>
</dbReference>
<evidence type="ECO:0000313" key="4">
    <source>
        <dbReference type="EMBL" id="KAE9078975.1"/>
    </source>
</evidence>
<dbReference type="InterPro" id="IPR052086">
    <property type="entry name" value="Mannan_Polymerase_Subunit"/>
</dbReference>
<dbReference type="Proteomes" id="UP000437068">
    <property type="component" value="Unassembled WGS sequence"/>
</dbReference>
<dbReference type="Proteomes" id="UP000488956">
    <property type="component" value="Unassembled WGS sequence"/>
</dbReference>
<organism evidence="7 12">
    <name type="scientific">Phytophthora fragariae</name>
    <dbReference type="NCBI Taxonomy" id="53985"/>
    <lineage>
        <taxon>Eukaryota</taxon>
        <taxon>Sar</taxon>
        <taxon>Stramenopiles</taxon>
        <taxon>Oomycota</taxon>
        <taxon>Peronosporomycetes</taxon>
        <taxon>Peronosporales</taxon>
        <taxon>Peronosporaceae</taxon>
        <taxon>Phytophthora</taxon>
    </lineage>
</organism>
<dbReference type="PANTHER" id="PTHR43083">
    <property type="entry name" value="MANNAN POLYMERASE II"/>
    <property type="match status" value="1"/>
</dbReference>
<dbReference type="EMBL" id="QXGC01001740">
    <property type="protein sequence ID" value="KAE9196906.1"/>
    <property type="molecule type" value="Genomic_DNA"/>
</dbReference>
<evidence type="ECO:0000256" key="2">
    <source>
        <dbReference type="SAM" id="Phobius"/>
    </source>
</evidence>
<dbReference type="EMBL" id="QXFY01002267">
    <property type="protein sequence ID" value="KAE9300158.1"/>
    <property type="molecule type" value="Genomic_DNA"/>
</dbReference>
<dbReference type="Proteomes" id="UP000440367">
    <property type="component" value="Unassembled WGS sequence"/>
</dbReference>
<dbReference type="Proteomes" id="UP000440732">
    <property type="component" value="Unassembled WGS sequence"/>
</dbReference>
<dbReference type="EMBL" id="QXGB01000730">
    <property type="protein sequence ID" value="KAE9205741.1"/>
    <property type="molecule type" value="Genomic_DNA"/>
</dbReference>
<dbReference type="AlphaFoldDB" id="A0A6A3XYY6"/>
<evidence type="ECO:0000313" key="5">
    <source>
        <dbReference type="EMBL" id="KAE9136869.1"/>
    </source>
</evidence>
<evidence type="ECO:0000313" key="12">
    <source>
        <dbReference type="Proteomes" id="UP000433483"/>
    </source>
</evidence>
<dbReference type="PANTHER" id="PTHR43083:SF6">
    <property type="entry name" value="MANNAN POLYMERASE COMPLEXES SUBUNIT MNN9"/>
    <property type="match status" value="1"/>
</dbReference>
<evidence type="ECO:0000313" key="10">
    <source>
        <dbReference type="EMBL" id="KAE9300158.1"/>
    </source>
</evidence>
<feature type="transmembrane region" description="Helical" evidence="2">
    <location>
        <begin position="22"/>
        <end position="40"/>
    </location>
</feature>
<keyword evidence="12" id="KW-1185">Reference proteome</keyword>
<dbReference type="Proteomes" id="UP000486351">
    <property type="component" value="Unassembled WGS sequence"/>
</dbReference>
<keyword evidence="2" id="KW-0812">Transmembrane</keyword>
<dbReference type="InterPro" id="IPR029044">
    <property type="entry name" value="Nucleotide-diphossugar_trans"/>
</dbReference>
<evidence type="ECO:0000313" key="13">
    <source>
        <dbReference type="Proteomes" id="UP000437068"/>
    </source>
</evidence>
<evidence type="ECO:0000313" key="6">
    <source>
        <dbReference type="EMBL" id="KAE9196906.1"/>
    </source>
</evidence>
<evidence type="ECO:0000256" key="1">
    <source>
        <dbReference type="ARBA" id="ARBA00037964"/>
    </source>
</evidence>
<reference evidence="11 12" key="1">
    <citation type="submission" date="2018-08" db="EMBL/GenBank/DDBJ databases">
        <title>Genomic investigation of the strawberry pathogen Phytophthora fragariae indicates pathogenicity is determined by transcriptional variation in three key races.</title>
        <authorList>
            <person name="Adams T.M."/>
            <person name="Armitage A.D."/>
            <person name="Sobczyk M.K."/>
            <person name="Bates H.J."/>
            <person name="Dunwell J.M."/>
            <person name="Nellist C.F."/>
            <person name="Harrison R.J."/>
        </authorList>
    </citation>
    <scope>NUCLEOTIDE SEQUENCE [LARGE SCALE GENOMIC DNA]</scope>
    <source>
        <strain evidence="9 13">A4</strain>
        <strain evidence="8 14">BC-1</strain>
        <strain evidence="6 16">BC-23</strain>
        <strain evidence="7 12">NOV-27</strain>
        <strain evidence="5 15">NOV-5</strain>
        <strain evidence="10 17">NOV-77</strain>
        <strain evidence="3 11">NOV-9</strain>
        <strain evidence="4 18">ONT-3</strain>
    </source>
</reference>
<dbReference type="EMBL" id="QXGF01001946">
    <property type="protein sequence ID" value="KAE8926931.1"/>
    <property type="molecule type" value="Genomic_DNA"/>
</dbReference>
<protein>
    <submittedName>
        <fullName evidence="7">Uncharacterized protein</fullName>
    </submittedName>
</protein>
<dbReference type="EMBL" id="QXGD01000975">
    <property type="protein sequence ID" value="KAE9218570.1"/>
    <property type="molecule type" value="Genomic_DNA"/>
</dbReference>
<dbReference type="Proteomes" id="UP000429523">
    <property type="component" value="Unassembled WGS sequence"/>
</dbReference>
<evidence type="ECO:0000313" key="17">
    <source>
        <dbReference type="Proteomes" id="UP000486351"/>
    </source>
</evidence>
<comment type="caution">
    <text evidence="7">The sequence shown here is derived from an EMBL/GenBank/DDBJ whole genome shotgun (WGS) entry which is preliminary data.</text>
</comment>
<accession>A0A6A3XYY6</accession>
<dbReference type="OrthoDB" id="204164at2759"/>
<dbReference type="EMBL" id="QXGA01000890">
    <property type="protein sequence ID" value="KAE9136869.1"/>
    <property type="molecule type" value="Genomic_DNA"/>
</dbReference>
<name>A0A6A3XYY6_9STRA</name>